<evidence type="ECO:0000313" key="1">
    <source>
        <dbReference type="EMBL" id="AEV31643.1"/>
    </source>
</evidence>
<dbReference type="OrthoDB" id="1467713at2"/>
<dbReference type="EMBL" id="CP003156">
    <property type="protein sequence ID" value="AEV31643.1"/>
    <property type="molecule type" value="Genomic_DNA"/>
</dbReference>
<accession>G8R0X2</accession>
<proteinExistence type="predicted"/>
<protein>
    <submittedName>
        <fullName evidence="1">Uncharacterized protein</fullName>
    </submittedName>
</protein>
<dbReference type="KEGG" id="oho:Oweho_0629"/>
<evidence type="ECO:0000313" key="2">
    <source>
        <dbReference type="Proteomes" id="UP000005631"/>
    </source>
</evidence>
<sequence length="82" mass="9757">MRILGTIPHPTFKIVAYTIERYFYIEIEAGPMKQCYKLHKEQVDGLEGVKKWLDEDFLAHLQHTFETMYKSHQASVNRNFPK</sequence>
<dbReference type="HOGENOM" id="CLU_185997_0_0_10"/>
<gene>
    <name evidence="1" type="ordered locus">Oweho_0629</name>
</gene>
<dbReference type="AlphaFoldDB" id="G8R0X2"/>
<reference evidence="1 2" key="1">
    <citation type="journal article" date="2012" name="Stand. Genomic Sci.">
        <title>Genome sequence of the orange-pigmented seawater bacterium Owenweeksia hongkongensis type strain (UST20020801(T)).</title>
        <authorList>
            <person name="Riedel T."/>
            <person name="Held B."/>
            <person name="Nolan M."/>
            <person name="Lucas S."/>
            <person name="Lapidus A."/>
            <person name="Tice H."/>
            <person name="Del Rio T.G."/>
            <person name="Cheng J.F."/>
            <person name="Han C."/>
            <person name="Tapia R."/>
            <person name="Goodwin L.A."/>
            <person name="Pitluck S."/>
            <person name="Liolios K."/>
            <person name="Mavromatis K."/>
            <person name="Pagani I."/>
            <person name="Ivanova N."/>
            <person name="Mikhailova N."/>
            <person name="Pati A."/>
            <person name="Chen A."/>
            <person name="Palaniappan K."/>
            <person name="Rohde M."/>
            <person name="Tindall B.J."/>
            <person name="Detter J.C."/>
            <person name="Goker M."/>
            <person name="Woyke T."/>
            <person name="Bristow J."/>
            <person name="Eisen J.A."/>
            <person name="Markowitz V."/>
            <person name="Hugenholtz P."/>
            <person name="Klenk H.P."/>
            <person name="Kyrpides N.C."/>
        </authorList>
    </citation>
    <scope>NUCLEOTIDE SEQUENCE</scope>
    <source>
        <strain evidence="2">DSM 17368 / JCM 12287 / NRRL B-23963</strain>
    </source>
</reference>
<dbReference type="RefSeq" id="WP_014201004.1">
    <property type="nucleotide sequence ID" value="NC_016599.1"/>
</dbReference>
<organism evidence="1 2">
    <name type="scientific">Owenweeksia hongkongensis (strain DSM 17368 / CIP 108786 / JCM 12287 / NRRL B-23963 / UST20020801)</name>
    <dbReference type="NCBI Taxonomy" id="926562"/>
    <lineage>
        <taxon>Bacteria</taxon>
        <taxon>Pseudomonadati</taxon>
        <taxon>Bacteroidota</taxon>
        <taxon>Flavobacteriia</taxon>
        <taxon>Flavobacteriales</taxon>
        <taxon>Owenweeksiaceae</taxon>
        <taxon>Owenweeksia</taxon>
    </lineage>
</organism>
<keyword evidence="2" id="KW-1185">Reference proteome</keyword>
<name>G8R0X2_OWEHD</name>
<dbReference type="Proteomes" id="UP000005631">
    <property type="component" value="Chromosome"/>
</dbReference>